<dbReference type="AlphaFoldDB" id="A0A6I8S6P9"/>
<feature type="domain" description="Aldehyde dehydrogenase" evidence="8">
    <location>
        <begin position="49"/>
        <end position="450"/>
    </location>
</feature>
<feature type="active site" evidence="5 6">
    <location>
        <position position="236"/>
    </location>
</feature>
<dbReference type="PROSITE" id="PS00687">
    <property type="entry name" value="ALDEHYDE_DEHYDR_GLU"/>
    <property type="match status" value="1"/>
</dbReference>
<dbReference type="FunCoup" id="A0A6I8S6P9">
    <property type="interactions" value="679"/>
</dbReference>
<dbReference type="FunFam" id="3.40.605.10:FF:000004">
    <property type="entry name" value="Aldehyde dehydrogenase"/>
    <property type="match status" value="1"/>
</dbReference>
<dbReference type="FunFam" id="3.40.309.10:FF:000003">
    <property type="entry name" value="Aldehyde dehydrogenase"/>
    <property type="match status" value="1"/>
</dbReference>
<evidence type="ECO:0000256" key="4">
    <source>
        <dbReference type="PIRNR" id="PIRNR036492"/>
    </source>
</evidence>
<dbReference type="Bgee" id="ENSXETG00000012447">
    <property type="expression patterns" value="Expressed in mesonephros and 12 other cell types or tissues"/>
</dbReference>
<dbReference type="GeneTree" id="ENSGT00940000155904"/>
<dbReference type="PROSITE" id="PS00070">
    <property type="entry name" value="ALDEHYDE_DEHYDR_CYS"/>
    <property type="match status" value="1"/>
</dbReference>
<dbReference type="PANTHER" id="PTHR43570:SF2">
    <property type="entry name" value="ALDEHYDE DEHYDROGENASE FAMILY 3 MEMBER B1"/>
    <property type="match status" value="1"/>
</dbReference>
<evidence type="ECO:0000259" key="8">
    <source>
        <dbReference type="Pfam" id="PF00171"/>
    </source>
</evidence>
<protein>
    <recommendedName>
        <fullName evidence="4">Aldehyde dehydrogenase</fullName>
    </recommendedName>
</protein>
<dbReference type="Pfam" id="PF00171">
    <property type="entry name" value="Aldedh"/>
    <property type="match status" value="1"/>
</dbReference>
<reference evidence="9" key="2">
    <citation type="submission" date="2020-05" db="UniProtKB">
        <authorList>
            <consortium name="Ensembl"/>
        </authorList>
    </citation>
    <scope>IDENTIFICATION</scope>
</reference>
<dbReference type="GO" id="GO:0006081">
    <property type="term" value="P:aldehyde metabolic process"/>
    <property type="evidence" value="ECO:0007669"/>
    <property type="project" value="InterPro"/>
</dbReference>
<dbReference type="CDD" id="cd07132">
    <property type="entry name" value="ALDH_F3AB"/>
    <property type="match status" value="1"/>
</dbReference>
<dbReference type="InterPro" id="IPR016161">
    <property type="entry name" value="Ald_DH/histidinol_DH"/>
</dbReference>
<dbReference type="Xenbase" id="XB-GENE-5776192">
    <property type="gene designation" value="aldh3b2"/>
</dbReference>
<proteinExistence type="inferred from homology"/>
<keyword evidence="3" id="KW-0520">NAD</keyword>
<dbReference type="PANTHER" id="PTHR43570">
    <property type="entry name" value="ALDEHYDE DEHYDROGENASE"/>
    <property type="match status" value="1"/>
</dbReference>
<dbReference type="InterPro" id="IPR016160">
    <property type="entry name" value="Ald_DH_CS_CYS"/>
</dbReference>
<dbReference type="PIRSF" id="PIRSF036492">
    <property type="entry name" value="ALDH"/>
    <property type="match status" value="1"/>
</dbReference>
<evidence type="ECO:0000256" key="6">
    <source>
        <dbReference type="PROSITE-ProRule" id="PRU10007"/>
    </source>
</evidence>
<dbReference type="InterPro" id="IPR016162">
    <property type="entry name" value="Ald_DH_N"/>
</dbReference>
<evidence type="ECO:0000256" key="2">
    <source>
        <dbReference type="ARBA" id="ARBA00023002"/>
    </source>
</evidence>
<comment type="similarity">
    <text evidence="1 4 7">Belongs to the aldehyde dehydrogenase family.</text>
</comment>
<dbReference type="Gene3D" id="3.40.605.10">
    <property type="entry name" value="Aldehyde Dehydrogenase, Chain A, domain 1"/>
    <property type="match status" value="1"/>
</dbReference>
<dbReference type="InterPro" id="IPR029510">
    <property type="entry name" value="Ald_DH_CS_GLU"/>
</dbReference>
<dbReference type="InterPro" id="IPR015590">
    <property type="entry name" value="Aldehyde_DH_dom"/>
</dbReference>
<sequence>MCEYWAMFVRGAWCFHGDVFPSLWHRMEPQEETLRRLRSSFLAGRTRGAKFRFAQLEALARFLEENKKEISQSLKMDLSKPQFETELSELSLVRSEINLALSSLGAWMKDEFVAKNLATTFDTAFIRKDPFGVVLIIGPWNYPVHLTLLPLVGAIAAGNCVIIKPSEISQNTERLLAEHLPRYLDKDCFAVLCAGAEDTSRLLENKFDYIFFTGNAHVGKIVMAAAAKHLTPVTLELGGKNPCYVDEECDISNAARRISWSRYFNAGQTCLAPDYVLCTERTRDRLVKALKATVREFYGQDPKQSPDLGRIINDRHFRRVSALLSSGTIVTGGQTDEAEKYIAPTILIDVKESDPVMQEEIFGPVLPVMTIGGLDAALEFINKRERPLAAYVYSSKSQVVDRFLEGTSSGGFCANDGLLHSTLISLPFGGIGHSGMGKYHGKFSFDTFSHHRACLLRSDGREKLNEIRYPPYTEQHLGMAVYAMEVKKGWSCSLQ</sequence>
<organism evidence="9">
    <name type="scientific">Xenopus tropicalis</name>
    <name type="common">Western clawed frog</name>
    <name type="synonym">Silurana tropicalis</name>
    <dbReference type="NCBI Taxonomy" id="8364"/>
    <lineage>
        <taxon>Eukaryota</taxon>
        <taxon>Metazoa</taxon>
        <taxon>Chordata</taxon>
        <taxon>Craniata</taxon>
        <taxon>Vertebrata</taxon>
        <taxon>Euteleostomi</taxon>
        <taxon>Amphibia</taxon>
        <taxon>Batrachia</taxon>
        <taxon>Anura</taxon>
        <taxon>Pipoidea</taxon>
        <taxon>Pipidae</taxon>
        <taxon>Xenopodinae</taxon>
        <taxon>Xenopus</taxon>
        <taxon>Silurana</taxon>
    </lineage>
</organism>
<accession>A0A6I8S6P9</accession>
<gene>
    <name evidence="9" type="primary">aldh3b2</name>
</gene>
<feature type="active site" evidence="5">
    <location>
        <position position="270"/>
    </location>
</feature>
<evidence type="ECO:0000256" key="1">
    <source>
        <dbReference type="ARBA" id="ARBA00009986"/>
    </source>
</evidence>
<dbReference type="GO" id="GO:0016620">
    <property type="term" value="F:oxidoreductase activity, acting on the aldehyde or oxo group of donors, NAD or NADP as acceptor"/>
    <property type="evidence" value="ECO:0007669"/>
    <property type="project" value="InterPro"/>
</dbReference>
<dbReference type="InParanoid" id="A0A6I8S6P9"/>
<keyword evidence="2 4" id="KW-0560">Oxidoreductase</keyword>
<dbReference type="Ensembl" id="ENSXETT00000090191">
    <property type="protein sequence ID" value="ENSXETP00000092481"/>
    <property type="gene ID" value="ENSXETG00000012447"/>
</dbReference>
<reference evidence="9" key="1">
    <citation type="journal article" date="2010" name="Science">
        <title>The genome of the Western clawed frog Xenopus tropicalis.</title>
        <authorList>
            <person name="Hellsten U."/>
            <person name="Harland R.M."/>
            <person name="Gilchrist M.J."/>
            <person name="Hendrix D."/>
            <person name="Jurka J."/>
            <person name="Kapitonov V."/>
            <person name="Ovcharenko I."/>
            <person name="Putnam N.H."/>
            <person name="Shu S."/>
            <person name="Taher L."/>
            <person name="Blitz I.L."/>
            <person name="Blumberg B."/>
            <person name="Dichmann D.S."/>
            <person name="Dubchak I."/>
            <person name="Amaya E."/>
            <person name="Detter J.C."/>
            <person name="Fletcher R."/>
            <person name="Gerhard D.S."/>
            <person name="Goodstein D."/>
            <person name="Graves T."/>
            <person name="Grigoriev I.V."/>
            <person name="Grimwood J."/>
            <person name="Kawashima T."/>
            <person name="Lindquist E."/>
            <person name="Lucas S.M."/>
            <person name="Mead P.E."/>
            <person name="Mitros T."/>
            <person name="Ogino H."/>
            <person name="Ohta Y."/>
            <person name="Poliakov A.V."/>
            <person name="Pollet N."/>
            <person name="Robert J."/>
            <person name="Salamov A."/>
            <person name="Sater A.K."/>
            <person name="Schmutz J."/>
            <person name="Terry A."/>
            <person name="Vize P.D."/>
            <person name="Warren W.C."/>
            <person name="Wells D."/>
            <person name="Wills A."/>
            <person name="Wilson R.K."/>
            <person name="Zimmerman L.B."/>
            <person name="Zorn A.M."/>
            <person name="Grainger R."/>
            <person name="Grammer T."/>
            <person name="Khokha M.K."/>
            <person name="Richardson P.M."/>
            <person name="Rokhsar D.S."/>
        </authorList>
    </citation>
    <scope>NUCLEOTIDE SEQUENCE [LARGE SCALE GENOMIC DNA]</scope>
    <source>
        <strain evidence="9">Nigerian</strain>
    </source>
</reference>
<evidence type="ECO:0000256" key="3">
    <source>
        <dbReference type="ARBA" id="ARBA00023027"/>
    </source>
</evidence>
<name>A0A6I8S6P9_XENTR</name>
<dbReference type="InterPro" id="IPR016163">
    <property type="entry name" value="Ald_DH_C"/>
</dbReference>
<dbReference type="SUPFAM" id="SSF53720">
    <property type="entry name" value="ALDH-like"/>
    <property type="match status" value="1"/>
</dbReference>
<evidence type="ECO:0000256" key="7">
    <source>
        <dbReference type="RuleBase" id="RU003345"/>
    </source>
</evidence>
<evidence type="ECO:0000313" key="9">
    <source>
        <dbReference type="Ensembl" id="ENSXETP00000092481"/>
    </source>
</evidence>
<dbReference type="Gene3D" id="3.40.309.10">
    <property type="entry name" value="Aldehyde Dehydrogenase, Chain A, domain 2"/>
    <property type="match status" value="1"/>
</dbReference>
<evidence type="ECO:0000256" key="5">
    <source>
        <dbReference type="PIRSR" id="PIRSR036492-1"/>
    </source>
</evidence>
<dbReference type="InterPro" id="IPR012394">
    <property type="entry name" value="Aldehyde_DH_NAD(P)"/>
</dbReference>